<dbReference type="InterPro" id="IPR037004">
    <property type="entry name" value="Exonuc_VII_ssu_sf"/>
</dbReference>
<keyword evidence="8" id="KW-1185">Reference proteome</keyword>
<dbReference type="GO" id="GO:0009318">
    <property type="term" value="C:exodeoxyribonuclease VII complex"/>
    <property type="evidence" value="ECO:0007669"/>
    <property type="project" value="UniProtKB-UniRule"/>
</dbReference>
<proteinExistence type="inferred from homology"/>
<dbReference type="SUPFAM" id="SSF116842">
    <property type="entry name" value="XseB-like"/>
    <property type="match status" value="1"/>
</dbReference>
<dbReference type="GO" id="GO:0008855">
    <property type="term" value="F:exodeoxyribonuclease VII activity"/>
    <property type="evidence" value="ECO:0007669"/>
    <property type="project" value="UniProtKB-UniRule"/>
</dbReference>
<dbReference type="AlphaFoldDB" id="A0A8X8I6W1"/>
<name>A0A8X8I6W1_CALTT</name>
<dbReference type="Proteomes" id="UP000825179">
    <property type="component" value="Chromosome"/>
</dbReference>
<evidence type="ECO:0000256" key="6">
    <source>
        <dbReference type="HAMAP-Rule" id="MF_00337"/>
    </source>
</evidence>
<comment type="subcellular location">
    <subcellularLocation>
        <location evidence="6">Cytoplasm</location>
    </subcellularLocation>
</comment>
<dbReference type="GO" id="GO:0006308">
    <property type="term" value="P:DNA catabolic process"/>
    <property type="evidence" value="ECO:0007669"/>
    <property type="project" value="UniProtKB-UniRule"/>
</dbReference>
<dbReference type="PANTHER" id="PTHR34137">
    <property type="entry name" value="EXODEOXYRIBONUCLEASE 7 SMALL SUBUNIT"/>
    <property type="match status" value="1"/>
</dbReference>
<evidence type="ECO:0000256" key="3">
    <source>
        <dbReference type="ARBA" id="ARBA00022722"/>
    </source>
</evidence>
<dbReference type="HAMAP" id="MF_00337">
    <property type="entry name" value="Exonuc_7_S"/>
    <property type="match status" value="1"/>
</dbReference>
<dbReference type="InterPro" id="IPR003761">
    <property type="entry name" value="Exonuc_VII_S"/>
</dbReference>
<dbReference type="EC" id="3.1.11.6" evidence="6"/>
<dbReference type="NCBIfam" id="TIGR01280">
    <property type="entry name" value="xseB"/>
    <property type="match status" value="1"/>
</dbReference>
<dbReference type="GO" id="GO:0005829">
    <property type="term" value="C:cytosol"/>
    <property type="evidence" value="ECO:0007669"/>
    <property type="project" value="TreeGrafter"/>
</dbReference>
<dbReference type="KEGG" id="cthu:HUR95_09640"/>
<sequence>MRDTQQHENQLQQEKEEISLTFEEAIGQLEKIVEQLESGDVPLEQAIQLFQKGMELSNICHDKLKKVEQQVNILLEEDGQLVEKAFHIEEESK</sequence>
<evidence type="ECO:0000256" key="5">
    <source>
        <dbReference type="ARBA" id="ARBA00022839"/>
    </source>
</evidence>
<reference evidence="7 8" key="1">
    <citation type="journal article" date="2020" name="Extremophiles">
        <title>Genomic analysis of Caldalkalibacillus thermarum TA2.A1 reveals aerobic alkaliphilic metabolism and evolutionary hallmarks linking alkaliphilic bacteria and plant life.</title>
        <authorList>
            <person name="de Jong S.I."/>
            <person name="van den Broek M.A."/>
            <person name="Merkel A.Y."/>
            <person name="de la Torre Cortes P."/>
            <person name="Kalamorz F."/>
            <person name="Cook G.M."/>
            <person name="van Loosdrecht M.C.M."/>
            <person name="McMillan D.G.G."/>
        </authorList>
    </citation>
    <scope>NUCLEOTIDE SEQUENCE [LARGE SCALE GENOMIC DNA]</scope>
    <source>
        <strain evidence="7 8">TA2.A1</strain>
    </source>
</reference>
<comment type="similarity">
    <text evidence="1 6">Belongs to the XseB family.</text>
</comment>
<keyword evidence="3 6" id="KW-0540">Nuclease</keyword>
<organism evidence="7 8">
    <name type="scientific">Caldalkalibacillus thermarum (strain TA2.A1)</name>
    <dbReference type="NCBI Taxonomy" id="986075"/>
    <lineage>
        <taxon>Bacteria</taxon>
        <taxon>Bacillati</taxon>
        <taxon>Bacillota</taxon>
        <taxon>Bacilli</taxon>
        <taxon>Bacillales</taxon>
        <taxon>Bacillaceae</taxon>
        <taxon>Caldalkalibacillus</taxon>
    </lineage>
</organism>
<dbReference type="PANTHER" id="PTHR34137:SF1">
    <property type="entry name" value="EXODEOXYRIBONUCLEASE 7 SMALL SUBUNIT"/>
    <property type="match status" value="1"/>
</dbReference>
<protein>
    <recommendedName>
        <fullName evidence="6">Exodeoxyribonuclease 7 small subunit</fullName>
        <ecNumber evidence="6">3.1.11.6</ecNumber>
    </recommendedName>
    <alternativeName>
        <fullName evidence="6">Exodeoxyribonuclease VII small subunit</fullName>
        <shortName evidence="6">Exonuclease VII small subunit</shortName>
    </alternativeName>
</protein>
<dbReference type="EMBL" id="CP082237">
    <property type="protein sequence ID" value="QZT32657.1"/>
    <property type="molecule type" value="Genomic_DNA"/>
</dbReference>
<keyword evidence="2 6" id="KW-0963">Cytoplasm</keyword>
<keyword evidence="4 6" id="KW-0378">Hydrolase</keyword>
<comment type="catalytic activity">
    <reaction evidence="6">
        <text>Exonucleolytic cleavage in either 5'- to 3'- or 3'- to 5'-direction to yield nucleoside 5'-phosphates.</text>
        <dbReference type="EC" id="3.1.11.6"/>
    </reaction>
</comment>
<evidence type="ECO:0000256" key="1">
    <source>
        <dbReference type="ARBA" id="ARBA00009998"/>
    </source>
</evidence>
<comment type="subunit">
    <text evidence="6">Heterooligomer composed of large and small subunits.</text>
</comment>
<comment type="function">
    <text evidence="6">Bidirectionally degrades single-stranded DNA into large acid-insoluble oligonucleotides, which are then degraded further into small acid-soluble oligonucleotides.</text>
</comment>
<dbReference type="Pfam" id="PF02609">
    <property type="entry name" value="Exonuc_VII_S"/>
    <property type="match status" value="1"/>
</dbReference>
<evidence type="ECO:0000313" key="8">
    <source>
        <dbReference type="Proteomes" id="UP000825179"/>
    </source>
</evidence>
<keyword evidence="5 6" id="KW-0269">Exonuclease</keyword>
<accession>A0A8X8I6W1</accession>
<gene>
    <name evidence="6 7" type="primary">xseB</name>
    <name evidence="7" type="ORF">HUR95_09640</name>
</gene>
<evidence type="ECO:0000313" key="7">
    <source>
        <dbReference type="EMBL" id="QZT32657.1"/>
    </source>
</evidence>
<dbReference type="RefSeq" id="WP_188622862.1">
    <property type="nucleotide sequence ID" value="NZ_CP082237.1"/>
</dbReference>
<dbReference type="Gene3D" id="1.10.287.1040">
    <property type="entry name" value="Exonuclease VII, small subunit"/>
    <property type="match status" value="1"/>
</dbReference>
<evidence type="ECO:0000256" key="4">
    <source>
        <dbReference type="ARBA" id="ARBA00022801"/>
    </source>
</evidence>
<evidence type="ECO:0000256" key="2">
    <source>
        <dbReference type="ARBA" id="ARBA00022490"/>
    </source>
</evidence>